<feature type="domain" description="Histidine kinase" evidence="12">
    <location>
        <begin position="474"/>
        <end position="688"/>
    </location>
</feature>
<dbReference type="Pfam" id="PF00672">
    <property type="entry name" value="HAMP"/>
    <property type="match status" value="1"/>
</dbReference>
<comment type="caution">
    <text evidence="14">The sequence shown here is derived from an EMBL/GenBank/DDBJ whole genome shotgun (WGS) entry which is preliminary data.</text>
</comment>
<dbReference type="SUPFAM" id="SSF55874">
    <property type="entry name" value="ATPase domain of HSP90 chaperone/DNA topoisomerase II/histidine kinase"/>
    <property type="match status" value="1"/>
</dbReference>
<dbReference type="PANTHER" id="PTHR45436">
    <property type="entry name" value="SENSOR HISTIDINE KINASE YKOH"/>
    <property type="match status" value="1"/>
</dbReference>
<evidence type="ECO:0000259" key="13">
    <source>
        <dbReference type="PROSITE" id="PS50885"/>
    </source>
</evidence>
<dbReference type="EC" id="2.7.13.3" evidence="3"/>
<dbReference type="Pfam" id="PF02518">
    <property type="entry name" value="HATPase_c"/>
    <property type="match status" value="1"/>
</dbReference>
<dbReference type="RefSeq" id="WP_203165772.1">
    <property type="nucleotide sequence ID" value="NZ_JAEVLS010000001.1"/>
</dbReference>
<dbReference type="InterPro" id="IPR003661">
    <property type="entry name" value="HisK_dim/P_dom"/>
</dbReference>
<evidence type="ECO:0000256" key="4">
    <source>
        <dbReference type="ARBA" id="ARBA00022553"/>
    </source>
</evidence>
<protein>
    <recommendedName>
        <fullName evidence="3">histidine kinase</fullName>
        <ecNumber evidence="3">2.7.13.3</ecNumber>
    </recommendedName>
</protein>
<gene>
    <name evidence="14" type="ORF">JM946_03640</name>
</gene>
<evidence type="ECO:0000256" key="1">
    <source>
        <dbReference type="ARBA" id="ARBA00000085"/>
    </source>
</evidence>
<feature type="transmembrane region" description="Helical" evidence="11">
    <location>
        <begin position="391"/>
        <end position="413"/>
    </location>
</feature>
<name>A0ABS1WS90_9GAMM</name>
<keyword evidence="6 11" id="KW-0812">Transmembrane</keyword>
<dbReference type="InterPro" id="IPR003594">
    <property type="entry name" value="HATPase_dom"/>
</dbReference>
<dbReference type="Pfam" id="PF00512">
    <property type="entry name" value="HisKA"/>
    <property type="match status" value="1"/>
</dbReference>
<dbReference type="PANTHER" id="PTHR45436:SF5">
    <property type="entry name" value="SENSOR HISTIDINE KINASE TRCS"/>
    <property type="match status" value="1"/>
</dbReference>
<evidence type="ECO:0000256" key="9">
    <source>
        <dbReference type="ARBA" id="ARBA00023012"/>
    </source>
</evidence>
<keyword evidence="4" id="KW-0597">Phosphoprotein</keyword>
<organism evidence="14 15">
    <name type="scientific">Steroidobacter gossypii</name>
    <dbReference type="NCBI Taxonomy" id="2805490"/>
    <lineage>
        <taxon>Bacteria</taxon>
        <taxon>Pseudomonadati</taxon>
        <taxon>Pseudomonadota</taxon>
        <taxon>Gammaproteobacteria</taxon>
        <taxon>Steroidobacterales</taxon>
        <taxon>Steroidobacteraceae</taxon>
        <taxon>Steroidobacter</taxon>
    </lineage>
</organism>
<dbReference type="Proteomes" id="UP000661077">
    <property type="component" value="Unassembled WGS sequence"/>
</dbReference>
<sequence length="688" mass="74987">MSLRTKLLLLSLLTLILPWAGWKYAQQMENTLRSGQEAALLTTAEVLGRVVASEPELLYRVGEARDKFDPAAGDLFAPLFPTQPLVDGFADEWPEPSRPVPGFEAARPGEPLLHLGVYGRSLHLFAEIETPRRDYESPPANEGSAAPGSSSDRLIILTRDEFGRERAWSVSALAPGPIIVRPCDIGSPWRPHGEVMPPYVNGVWRETTTGYAVELRGPMNLFGTQIAVFALNKDNTRISGTQGLARLHTGSEALKQRLEQYAPEGVRVSVVDVHGWLLARAGAVTANASSTYPGLQRNEYGFMRSIYRGLFPSSSMTPQPYGLPYGMWGAPVDEARAGKNAAIWFDQLGGEPSLVRAAVPVRYGEELLGALVVEQPGEQLVLVRELALTRLLNLTLVATLFAIVVTLVFAARLSHRIRRLSRAASTALTAEGRIEHSIPGTEAKDELGALARSYDTLLGRVKEYTIYLQTLGTKLSHELRTPLTIVSSSLDNLVSEEALQPNAQSYVDRARSGTNRMHAILTALSEATRVEQSIEHTDRVRFDLSELVRNMGQAYQHTFARHRIETSVPNEACTIDGSPDLIAQLLDKLMDNAADFTPPGGRIGLALEAGPRACRLSVSNEGPPLPAQLNGRLFESLVSSRGSSDGKPHLGLGLYIVRLIADFHASRVTATNLNEDAGVAITLEIPRT</sequence>
<dbReference type="InterPro" id="IPR036890">
    <property type="entry name" value="HATPase_C_sf"/>
</dbReference>
<comment type="catalytic activity">
    <reaction evidence="1">
        <text>ATP + protein L-histidine = ADP + protein N-phospho-L-histidine.</text>
        <dbReference type="EC" id="2.7.13.3"/>
    </reaction>
</comment>
<accession>A0ABS1WS90</accession>
<dbReference type="Gene3D" id="3.30.565.10">
    <property type="entry name" value="Histidine kinase-like ATPase, C-terminal domain"/>
    <property type="match status" value="1"/>
</dbReference>
<evidence type="ECO:0000256" key="5">
    <source>
        <dbReference type="ARBA" id="ARBA00022679"/>
    </source>
</evidence>
<dbReference type="PROSITE" id="PS50885">
    <property type="entry name" value="HAMP"/>
    <property type="match status" value="1"/>
</dbReference>
<dbReference type="InterPro" id="IPR003660">
    <property type="entry name" value="HAMP_dom"/>
</dbReference>
<evidence type="ECO:0000256" key="11">
    <source>
        <dbReference type="SAM" id="Phobius"/>
    </source>
</evidence>
<dbReference type="InterPro" id="IPR036097">
    <property type="entry name" value="HisK_dim/P_sf"/>
</dbReference>
<feature type="region of interest" description="Disordered" evidence="10">
    <location>
        <begin position="131"/>
        <end position="150"/>
    </location>
</feature>
<dbReference type="InterPro" id="IPR005467">
    <property type="entry name" value="His_kinase_dom"/>
</dbReference>
<evidence type="ECO:0000256" key="2">
    <source>
        <dbReference type="ARBA" id="ARBA00004370"/>
    </source>
</evidence>
<reference evidence="14 15" key="1">
    <citation type="journal article" date="2021" name="Int. J. Syst. Evol. Microbiol.">
        <title>Steroidobacter gossypii sp. nov., isolated from soil of cotton cropping field.</title>
        <authorList>
            <person name="Huang R."/>
            <person name="Yang S."/>
            <person name="Zhen C."/>
            <person name="Liu W."/>
        </authorList>
    </citation>
    <scope>NUCLEOTIDE SEQUENCE [LARGE SCALE GENOMIC DNA]</scope>
    <source>
        <strain evidence="14 15">S1-65</strain>
    </source>
</reference>
<keyword evidence="7" id="KW-0418">Kinase</keyword>
<keyword evidence="5" id="KW-0808">Transferase</keyword>
<dbReference type="InterPro" id="IPR050428">
    <property type="entry name" value="TCS_sensor_his_kinase"/>
</dbReference>
<dbReference type="SMART" id="SM00387">
    <property type="entry name" value="HATPase_c"/>
    <property type="match status" value="1"/>
</dbReference>
<evidence type="ECO:0000256" key="10">
    <source>
        <dbReference type="SAM" id="MobiDB-lite"/>
    </source>
</evidence>
<dbReference type="SUPFAM" id="SSF47384">
    <property type="entry name" value="Homodimeric domain of signal transducing histidine kinase"/>
    <property type="match status" value="1"/>
</dbReference>
<evidence type="ECO:0000256" key="3">
    <source>
        <dbReference type="ARBA" id="ARBA00012438"/>
    </source>
</evidence>
<dbReference type="CDD" id="cd00082">
    <property type="entry name" value="HisKA"/>
    <property type="match status" value="1"/>
</dbReference>
<dbReference type="PROSITE" id="PS50109">
    <property type="entry name" value="HIS_KIN"/>
    <property type="match status" value="1"/>
</dbReference>
<keyword evidence="9" id="KW-0902">Two-component regulatory system</keyword>
<evidence type="ECO:0000256" key="8">
    <source>
        <dbReference type="ARBA" id="ARBA00022989"/>
    </source>
</evidence>
<evidence type="ECO:0000256" key="6">
    <source>
        <dbReference type="ARBA" id="ARBA00022692"/>
    </source>
</evidence>
<dbReference type="SMART" id="SM00388">
    <property type="entry name" value="HisKA"/>
    <property type="match status" value="1"/>
</dbReference>
<keyword evidence="15" id="KW-1185">Reference proteome</keyword>
<evidence type="ECO:0000313" key="14">
    <source>
        <dbReference type="EMBL" id="MBM0103817.1"/>
    </source>
</evidence>
<dbReference type="Gene3D" id="6.10.340.10">
    <property type="match status" value="1"/>
</dbReference>
<dbReference type="SMART" id="SM00304">
    <property type="entry name" value="HAMP"/>
    <property type="match status" value="1"/>
</dbReference>
<dbReference type="Gene3D" id="1.10.287.130">
    <property type="match status" value="1"/>
</dbReference>
<evidence type="ECO:0000313" key="15">
    <source>
        <dbReference type="Proteomes" id="UP000661077"/>
    </source>
</evidence>
<comment type="subcellular location">
    <subcellularLocation>
        <location evidence="2">Membrane</location>
    </subcellularLocation>
</comment>
<evidence type="ECO:0000259" key="12">
    <source>
        <dbReference type="PROSITE" id="PS50109"/>
    </source>
</evidence>
<evidence type="ECO:0000256" key="7">
    <source>
        <dbReference type="ARBA" id="ARBA00022777"/>
    </source>
</evidence>
<keyword evidence="11" id="KW-0472">Membrane</keyword>
<dbReference type="EMBL" id="JAEVLS010000001">
    <property type="protein sequence ID" value="MBM0103817.1"/>
    <property type="molecule type" value="Genomic_DNA"/>
</dbReference>
<feature type="domain" description="HAMP" evidence="13">
    <location>
        <begin position="411"/>
        <end position="466"/>
    </location>
</feature>
<proteinExistence type="predicted"/>
<keyword evidence="8 11" id="KW-1133">Transmembrane helix</keyword>